<sequence length="121" mass="14274">MEYLMFLMVPVGFLTSVGFAFICYYEWAPTEWELSRYISIALFDLFVIFNNILYMAMAVQMDSEFQKKFNNLRPIAWLRRRMRLKPPTYRKSALKSGHSEQPGTSATTDSYFAQLNASWLR</sequence>
<dbReference type="GO" id="GO:0007606">
    <property type="term" value="P:sensory perception of chemical stimulus"/>
    <property type="evidence" value="ECO:0007669"/>
    <property type="project" value="InterPro"/>
</dbReference>
<comment type="similarity">
    <text evidence="1">Belongs to the nematode receptor-like protein sre family.</text>
</comment>
<dbReference type="AlphaFoldDB" id="A0AAN4Z1D4"/>
<dbReference type="PANTHER" id="PTHR47521:SF7">
    <property type="entry name" value="SERPENTINE RECEPTOR CLASS EPSILON-6"/>
    <property type="match status" value="1"/>
</dbReference>
<dbReference type="Pfam" id="PF03125">
    <property type="entry name" value="Sre"/>
    <property type="match status" value="1"/>
</dbReference>
<dbReference type="InterPro" id="IPR004151">
    <property type="entry name" value="7TM_GPCR_serpentine_rcpt_Sre"/>
</dbReference>
<proteinExistence type="inferred from homology"/>
<evidence type="ECO:0000313" key="5">
    <source>
        <dbReference type="Proteomes" id="UP001328107"/>
    </source>
</evidence>
<evidence type="ECO:0000313" key="4">
    <source>
        <dbReference type="EMBL" id="GMR30761.1"/>
    </source>
</evidence>
<comment type="caution">
    <text evidence="4">The sequence shown here is derived from an EMBL/GenBank/DDBJ whole genome shotgun (WGS) entry which is preliminary data.</text>
</comment>
<accession>A0AAN4Z1D4</accession>
<feature type="region of interest" description="Disordered" evidence="2">
    <location>
        <begin position="88"/>
        <end position="107"/>
    </location>
</feature>
<evidence type="ECO:0008006" key="6">
    <source>
        <dbReference type="Google" id="ProtNLM"/>
    </source>
</evidence>
<keyword evidence="5" id="KW-1185">Reference proteome</keyword>
<organism evidence="4 5">
    <name type="scientific">Pristionchus mayeri</name>
    <dbReference type="NCBI Taxonomy" id="1317129"/>
    <lineage>
        <taxon>Eukaryota</taxon>
        <taxon>Metazoa</taxon>
        <taxon>Ecdysozoa</taxon>
        <taxon>Nematoda</taxon>
        <taxon>Chromadorea</taxon>
        <taxon>Rhabditida</taxon>
        <taxon>Rhabditina</taxon>
        <taxon>Diplogasteromorpha</taxon>
        <taxon>Diplogasteroidea</taxon>
        <taxon>Neodiplogasteridae</taxon>
        <taxon>Pristionchus</taxon>
    </lineage>
</organism>
<evidence type="ECO:0000256" key="2">
    <source>
        <dbReference type="SAM" id="MobiDB-lite"/>
    </source>
</evidence>
<reference evidence="5" key="1">
    <citation type="submission" date="2022-10" db="EMBL/GenBank/DDBJ databases">
        <title>Genome assembly of Pristionchus species.</title>
        <authorList>
            <person name="Yoshida K."/>
            <person name="Sommer R.J."/>
        </authorList>
    </citation>
    <scope>NUCLEOTIDE SEQUENCE [LARGE SCALE GENOMIC DNA]</scope>
    <source>
        <strain evidence="5">RS5460</strain>
    </source>
</reference>
<name>A0AAN4Z1D4_9BILA</name>
<dbReference type="PANTHER" id="PTHR47521">
    <property type="entry name" value="SERPENTINE RECEPTOR, CLASS E (EPSILON)-RELATED"/>
    <property type="match status" value="1"/>
</dbReference>
<keyword evidence="3" id="KW-0472">Membrane</keyword>
<dbReference type="GO" id="GO:0016020">
    <property type="term" value="C:membrane"/>
    <property type="evidence" value="ECO:0007669"/>
    <property type="project" value="InterPro"/>
</dbReference>
<keyword evidence="3" id="KW-1133">Transmembrane helix</keyword>
<protein>
    <recommendedName>
        <fullName evidence="6">G protein-coupled receptor</fullName>
    </recommendedName>
</protein>
<evidence type="ECO:0000256" key="1">
    <source>
        <dbReference type="ARBA" id="ARBA00006803"/>
    </source>
</evidence>
<dbReference type="Proteomes" id="UP001328107">
    <property type="component" value="Unassembled WGS sequence"/>
</dbReference>
<dbReference type="EMBL" id="BTRK01000001">
    <property type="protein sequence ID" value="GMR30761.1"/>
    <property type="molecule type" value="Genomic_DNA"/>
</dbReference>
<dbReference type="InterPro" id="IPR052860">
    <property type="entry name" value="NRL-GPCR1"/>
</dbReference>
<keyword evidence="3" id="KW-0812">Transmembrane</keyword>
<evidence type="ECO:0000256" key="3">
    <source>
        <dbReference type="SAM" id="Phobius"/>
    </source>
</evidence>
<gene>
    <name evidence="4" type="ORF">PMAYCL1PPCAC_00956</name>
</gene>
<feature type="transmembrane region" description="Helical" evidence="3">
    <location>
        <begin position="36"/>
        <end position="59"/>
    </location>
</feature>